<dbReference type="EMBL" id="GG662720">
    <property type="protein sequence ID" value="EAR86563.2"/>
    <property type="molecule type" value="Genomic_DNA"/>
</dbReference>
<feature type="transmembrane region" description="Helical" evidence="1">
    <location>
        <begin position="658"/>
        <end position="678"/>
    </location>
</feature>
<keyword evidence="1" id="KW-0472">Membrane</keyword>
<gene>
    <name evidence="2" type="ORF">TTHERM_00041540</name>
</gene>
<dbReference type="SUPFAM" id="SSF51126">
    <property type="entry name" value="Pectin lyase-like"/>
    <property type="match status" value="1"/>
</dbReference>
<protein>
    <submittedName>
        <fullName evidence="2">Transmembrane protein, putative</fullName>
    </submittedName>
</protein>
<dbReference type="AlphaFoldDB" id="Q22LW3"/>
<feature type="transmembrane region" description="Helical" evidence="1">
    <location>
        <begin position="739"/>
        <end position="761"/>
    </location>
</feature>
<dbReference type="HOGENOM" id="CLU_317023_0_0_1"/>
<name>Q22LW3_TETTS</name>
<reference evidence="3" key="1">
    <citation type="journal article" date="2006" name="PLoS Biol.">
        <title>Macronuclear genome sequence of the ciliate Tetrahymena thermophila, a model eukaryote.</title>
        <authorList>
            <person name="Eisen J.A."/>
            <person name="Coyne R.S."/>
            <person name="Wu M."/>
            <person name="Wu D."/>
            <person name="Thiagarajan M."/>
            <person name="Wortman J.R."/>
            <person name="Badger J.H."/>
            <person name="Ren Q."/>
            <person name="Amedeo P."/>
            <person name="Jones K.M."/>
            <person name="Tallon L.J."/>
            <person name="Delcher A.L."/>
            <person name="Salzberg S.L."/>
            <person name="Silva J.C."/>
            <person name="Haas B.J."/>
            <person name="Majoros W.H."/>
            <person name="Farzad M."/>
            <person name="Carlton J.M."/>
            <person name="Smith R.K. Jr."/>
            <person name="Garg J."/>
            <person name="Pearlman R.E."/>
            <person name="Karrer K.M."/>
            <person name="Sun L."/>
            <person name="Manning G."/>
            <person name="Elde N.C."/>
            <person name="Turkewitz A.P."/>
            <person name="Asai D.J."/>
            <person name="Wilkes D.E."/>
            <person name="Wang Y."/>
            <person name="Cai H."/>
            <person name="Collins K."/>
            <person name="Stewart B.A."/>
            <person name="Lee S.R."/>
            <person name="Wilamowska K."/>
            <person name="Weinberg Z."/>
            <person name="Ruzzo W.L."/>
            <person name="Wloga D."/>
            <person name="Gaertig J."/>
            <person name="Frankel J."/>
            <person name="Tsao C.-C."/>
            <person name="Gorovsky M.A."/>
            <person name="Keeling P.J."/>
            <person name="Waller R.F."/>
            <person name="Patron N.J."/>
            <person name="Cherry J.M."/>
            <person name="Stover N.A."/>
            <person name="Krieger C.J."/>
            <person name="del Toro C."/>
            <person name="Ryder H.F."/>
            <person name="Williamson S.C."/>
            <person name="Barbeau R.A."/>
            <person name="Hamilton E.P."/>
            <person name="Orias E."/>
        </authorList>
    </citation>
    <scope>NUCLEOTIDE SEQUENCE [LARGE SCALE GENOMIC DNA]</scope>
    <source>
        <strain evidence="3">SB210</strain>
    </source>
</reference>
<dbReference type="InterPro" id="IPR011050">
    <property type="entry name" value="Pectin_lyase_fold/virulence"/>
</dbReference>
<evidence type="ECO:0000313" key="2">
    <source>
        <dbReference type="EMBL" id="EAR86563.2"/>
    </source>
</evidence>
<dbReference type="KEGG" id="tet:TTHERM_00041540"/>
<dbReference type="PANTHER" id="PTHR11319">
    <property type="entry name" value="G PROTEIN-COUPLED RECEPTOR-RELATED"/>
    <property type="match status" value="1"/>
</dbReference>
<feature type="transmembrane region" description="Helical" evidence="1">
    <location>
        <begin position="768"/>
        <end position="786"/>
    </location>
</feature>
<proteinExistence type="predicted"/>
<evidence type="ECO:0000313" key="3">
    <source>
        <dbReference type="Proteomes" id="UP000009168"/>
    </source>
</evidence>
<keyword evidence="3" id="KW-1185">Reference proteome</keyword>
<keyword evidence="1 2" id="KW-0812">Transmembrane</keyword>
<sequence>MQDKLKIKSVEIYFDHLTLNLKIGHIKFDKDIALSSLSVTNVEKITIDRFDLNINQKYLDIDDSIVFITDALSVQINNLNFTSATQVIQNNMFTFDEVQSIIIKSFLIENILLESKLITVSRSDSFYLEGIRLKNCFFKTDLISFEKTNIATISNSSFILDSNSPNFSYFQPLSKNDKDQKTQQTEWLKAYDDMDGSRSLIIMGDFERQYFQITNLQIENCFADFGGFDSRFLSVTNSLKDLKINKSTFQNMKSYQNGGCLRFYVLNSLEITSSNFTNCVSNKFGGAIFVKTFQIINFSNLNLQSNSALFGGGISIDSQGNEKNLVNINFKNNTSTYLDNDLYDYTSCFQINQIFEYIPNYFQQNYLLRRVSISDSKAYLIPGSIYIILIDLNFFKNDNSKMKKVNPTTINNIFFGNLYNFYQPQKQLQNVGDISQYLNYEINLKEFKQNQAYLLFQPNSGLKQFKFNFIYGIESLIDIELSSRDCIQGQQKVQFTTLDTSRYMCKYCEAMSANYRNDLFECQQCDSQIFSQCYLNYTLLNQGYWRESLQVDKRFIYKCQSTSQQSCIGGSGFGNELCSEGRIGNECSVCDETSSYWNATYTSNSLYSCVKCDDIQSNAIKIWVGTTLFIMILFLLINSNFKKIQNQIYQHYLLRMHMAFIGTSFTKFGLASVFIKILSFNASLLGFVQNQLEISVKDTLIEQSIQYSSPLQTSFVSINCAVYDIFPNQQYYGIVKLKLYLTLPLLVIPLVLFLPLIRFFCKKSSARYLKYNISFTIIYTLFIVFYNQILSVCLDSLTCRSFGNGEKALQIDLAVPCSQRHQYYIFSLGGLVLYSILVPSYLIYSLISNRNKLNYISLSKERS</sequence>
<accession>Q22LW3</accession>
<feature type="transmembrane region" description="Helical" evidence="1">
    <location>
        <begin position="620"/>
        <end position="637"/>
    </location>
</feature>
<dbReference type="InParanoid" id="Q22LW3"/>
<evidence type="ECO:0000256" key="1">
    <source>
        <dbReference type="SAM" id="Phobius"/>
    </source>
</evidence>
<keyword evidence="1" id="KW-1133">Transmembrane helix</keyword>
<feature type="transmembrane region" description="Helical" evidence="1">
    <location>
        <begin position="823"/>
        <end position="844"/>
    </location>
</feature>
<organism evidence="2 3">
    <name type="scientific">Tetrahymena thermophila (strain SB210)</name>
    <dbReference type="NCBI Taxonomy" id="312017"/>
    <lineage>
        <taxon>Eukaryota</taxon>
        <taxon>Sar</taxon>
        <taxon>Alveolata</taxon>
        <taxon>Ciliophora</taxon>
        <taxon>Intramacronucleata</taxon>
        <taxon>Oligohymenophorea</taxon>
        <taxon>Hymenostomatida</taxon>
        <taxon>Tetrahymenina</taxon>
        <taxon>Tetrahymenidae</taxon>
        <taxon>Tetrahymena</taxon>
    </lineage>
</organism>
<dbReference type="GeneID" id="7841463"/>
<dbReference type="Proteomes" id="UP000009168">
    <property type="component" value="Unassembled WGS sequence"/>
</dbReference>
<dbReference type="RefSeq" id="XP_977257.2">
    <property type="nucleotide sequence ID" value="XM_972164.2"/>
</dbReference>
<dbReference type="PANTHER" id="PTHR11319:SF35">
    <property type="entry name" value="OUTER MEMBRANE PROTEIN PMPC-RELATED"/>
    <property type="match status" value="1"/>
</dbReference>